<keyword evidence="9" id="KW-1185">Reference proteome</keyword>
<evidence type="ECO:0000256" key="2">
    <source>
        <dbReference type="ARBA" id="ARBA00012418"/>
    </source>
</evidence>
<keyword evidence="4" id="KW-0808">Transferase</keyword>
<comment type="similarity">
    <text evidence="1">Belongs to the RNA polymerase beta chain family.</text>
</comment>
<dbReference type="KEGG" id="dqu:106751491"/>
<evidence type="ECO:0000256" key="4">
    <source>
        <dbReference type="ARBA" id="ARBA00022679"/>
    </source>
</evidence>
<evidence type="ECO:0000256" key="1">
    <source>
        <dbReference type="ARBA" id="ARBA00006835"/>
    </source>
</evidence>
<evidence type="ECO:0000256" key="6">
    <source>
        <dbReference type="ARBA" id="ARBA00023163"/>
    </source>
</evidence>
<keyword evidence="7" id="KW-1133">Transmembrane helix</keyword>
<dbReference type="GO" id="GO:0003677">
    <property type="term" value="F:DNA binding"/>
    <property type="evidence" value="ECO:0007669"/>
    <property type="project" value="InterPro"/>
</dbReference>
<accession>A0A6P3YA83</accession>
<keyword evidence="3" id="KW-0240">DNA-directed RNA polymerase</keyword>
<dbReference type="SUPFAM" id="SSF64484">
    <property type="entry name" value="beta and beta-prime subunits of DNA dependent RNA-polymerase"/>
    <property type="match status" value="1"/>
</dbReference>
<dbReference type="Gene3D" id="2.40.270.10">
    <property type="entry name" value="DNA-directed RNA polymerase, subunit 2, domain 6"/>
    <property type="match status" value="1"/>
</dbReference>
<evidence type="ECO:0000256" key="7">
    <source>
        <dbReference type="SAM" id="Phobius"/>
    </source>
</evidence>
<gene>
    <name evidence="10" type="primary">LOC106751491</name>
</gene>
<dbReference type="GeneID" id="106751491"/>
<dbReference type="GO" id="GO:0000428">
    <property type="term" value="C:DNA-directed RNA polymerase complex"/>
    <property type="evidence" value="ECO:0007669"/>
    <property type="project" value="UniProtKB-KW"/>
</dbReference>
<dbReference type="PANTHER" id="PTHR20856">
    <property type="entry name" value="DNA-DIRECTED RNA POLYMERASE I SUBUNIT 2"/>
    <property type="match status" value="1"/>
</dbReference>
<dbReference type="EC" id="2.7.7.6" evidence="2"/>
<evidence type="ECO:0000256" key="3">
    <source>
        <dbReference type="ARBA" id="ARBA00022478"/>
    </source>
</evidence>
<organism evidence="9 10">
    <name type="scientific">Dinoponera quadriceps</name>
    <name type="common">South American ant</name>
    <dbReference type="NCBI Taxonomy" id="609295"/>
    <lineage>
        <taxon>Eukaryota</taxon>
        <taxon>Metazoa</taxon>
        <taxon>Ecdysozoa</taxon>
        <taxon>Arthropoda</taxon>
        <taxon>Hexapoda</taxon>
        <taxon>Insecta</taxon>
        <taxon>Pterygota</taxon>
        <taxon>Neoptera</taxon>
        <taxon>Endopterygota</taxon>
        <taxon>Hymenoptera</taxon>
        <taxon>Apocrita</taxon>
        <taxon>Aculeata</taxon>
        <taxon>Formicoidea</taxon>
        <taxon>Formicidae</taxon>
        <taxon>Ponerinae</taxon>
        <taxon>Ponerini</taxon>
        <taxon>Dinoponera</taxon>
    </lineage>
</organism>
<keyword evidence="7" id="KW-0472">Membrane</keyword>
<feature type="transmembrane region" description="Helical" evidence="7">
    <location>
        <begin position="66"/>
        <end position="91"/>
    </location>
</feature>
<name>A0A6P3YA83_DINQU</name>
<proteinExistence type="inferred from homology"/>
<dbReference type="InterPro" id="IPR007120">
    <property type="entry name" value="DNA-dir_RNAP_su2_dom"/>
</dbReference>
<dbReference type="RefSeq" id="XP_014487875.1">
    <property type="nucleotide sequence ID" value="XM_014632389.1"/>
</dbReference>
<keyword evidence="6" id="KW-0804">Transcription</keyword>
<dbReference type="OrthoDB" id="10248617at2759"/>
<dbReference type="Proteomes" id="UP000515204">
    <property type="component" value="Unplaced"/>
</dbReference>
<dbReference type="InterPro" id="IPR037033">
    <property type="entry name" value="DNA-dir_RNAP_su2_hyb_sf"/>
</dbReference>
<protein>
    <recommendedName>
        <fullName evidence="2">DNA-directed RNA polymerase</fullName>
        <ecNumber evidence="2">2.7.7.6</ecNumber>
    </recommendedName>
</protein>
<dbReference type="Pfam" id="PF00562">
    <property type="entry name" value="RNA_pol_Rpb2_6"/>
    <property type="match status" value="1"/>
</dbReference>
<dbReference type="GO" id="GO:0006351">
    <property type="term" value="P:DNA-templated transcription"/>
    <property type="evidence" value="ECO:0007669"/>
    <property type="project" value="InterPro"/>
</dbReference>
<dbReference type="AlphaFoldDB" id="A0A6P3YA83"/>
<dbReference type="GO" id="GO:0003899">
    <property type="term" value="F:DNA-directed RNA polymerase activity"/>
    <property type="evidence" value="ECO:0007669"/>
    <property type="project" value="UniProtKB-EC"/>
</dbReference>
<reference evidence="10" key="1">
    <citation type="submission" date="2025-08" db="UniProtKB">
        <authorList>
            <consortium name="RefSeq"/>
        </authorList>
    </citation>
    <scope>IDENTIFICATION</scope>
</reference>
<keyword evidence="7" id="KW-0812">Transmembrane</keyword>
<sequence>MPDCNQSPRNMYQCQMGKQTMGTPCHNWQLQSQTKLYRLQTPAAPFFRPVHYDNINMDEFAMGTNAIVAVISYTVSEAYFIFRILFIYSWFHGGE</sequence>
<evidence type="ECO:0000256" key="5">
    <source>
        <dbReference type="ARBA" id="ARBA00022695"/>
    </source>
</evidence>
<evidence type="ECO:0000313" key="10">
    <source>
        <dbReference type="RefSeq" id="XP_014487875.1"/>
    </source>
</evidence>
<keyword evidence="5" id="KW-0548">Nucleotidyltransferase</keyword>
<feature type="domain" description="DNA-directed RNA polymerase subunit 2 hybrid-binding" evidence="8">
    <location>
        <begin position="2"/>
        <end position="74"/>
    </location>
</feature>
<dbReference type="GO" id="GO:0032549">
    <property type="term" value="F:ribonucleoside binding"/>
    <property type="evidence" value="ECO:0007669"/>
    <property type="project" value="InterPro"/>
</dbReference>
<dbReference type="InterPro" id="IPR015712">
    <property type="entry name" value="DNA-dir_RNA_pol_su2"/>
</dbReference>
<evidence type="ECO:0000313" key="9">
    <source>
        <dbReference type="Proteomes" id="UP000515204"/>
    </source>
</evidence>
<evidence type="ECO:0000259" key="8">
    <source>
        <dbReference type="Pfam" id="PF00562"/>
    </source>
</evidence>